<evidence type="ECO:0000256" key="4">
    <source>
        <dbReference type="ARBA" id="ARBA00022679"/>
    </source>
</evidence>
<comment type="cofactor">
    <cofactor evidence="1">
        <name>Zn(2+)</name>
        <dbReference type="ChEBI" id="CHEBI:29105"/>
    </cofactor>
</comment>
<evidence type="ECO:0000313" key="12">
    <source>
        <dbReference type="Proteomes" id="UP000245946"/>
    </source>
</evidence>
<keyword evidence="5 8" id="KW-0479">Metal-binding</keyword>
<evidence type="ECO:0000256" key="3">
    <source>
        <dbReference type="ARBA" id="ARBA00006924"/>
    </source>
</evidence>
<name>A0A316ZAW7_9BASI</name>
<accession>A0A316ZAW7</accession>
<dbReference type="GO" id="GO:0046872">
    <property type="term" value="F:metal ion binding"/>
    <property type="evidence" value="ECO:0007669"/>
    <property type="project" value="UniProtKB-KW"/>
</dbReference>
<dbReference type="SUPFAM" id="SSF52467">
    <property type="entry name" value="DHS-like NAD/FAD-binding domain"/>
    <property type="match status" value="1"/>
</dbReference>
<feature type="region of interest" description="Disordered" evidence="9">
    <location>
        <begin position="342"/>
        <end position="375"/>
    </location>
</feature>
<feature type="active site" description="Proton acceptor" evidence="8">
    <location>
        <position position="303"/>
    </location>
</feature>
<dbReference type="Gene3D" id="3.30.1600.10">
    <property type="entry name" value="SIR2/SIRT2 'Small Domain"/>
    <property type="match status" value="1"/>
</dbReference>
<dbReference type="InterPro" id="IPR003000">
    <property type="entry name" value="Sirtuin"/>
</dbReference>
<feature type="domain" description="Deacetylase sirtuin-type" evidence="10">
    <location>
        <begin position="175"/>
        <end position="471"/>
    </location>
</feature>
<dbReference type="Pfam" id="PF02146">
    <property type="entry name" value="SIR2"/>
    <property type="match status" value="1"/>
</dbReference>
<organism evidence="11 12">
    <name type="scientific">Tilletiopsis washingtonensis</name>
    <dbReference type="NCBI Taxonomy" id="58919"/>
    <lineage>
        <taxon>Eukaryota</taxon>
        <taxon>Fungi</taxon>
        <taxon>Dikarya</taxon>
        <taxon>Basidiomycota</taxon>
        <taxon>Ustilaginomycotina</taxon>
        <taxon>Exobasidiomycetes</taxon>
        <taxon>Entylomatales</taxon>
        <taxon>Entylomatales incertae sedis</taxon>
        <taxon>Tilletiopsis</taxon>
    </lineage>
</organism>
<protein>
    <submittedName>
        <fullName evidence="11">SIR2-domain-containing protein</fullName>
    </submittedName>
</protein>
<evidence type="ECO:0000259" key="10">
    <source>
        <dbReference type="PROSITE" id="PS50305"/>
    </source>
</evidence>
<feature type="binding site" evidence="8">
    <location>
        <position position="337"/>
    </location>
    <ligand>
        <name>Zn(2+)</name>
        <dbReference type="ChEBI" id="CHEBI:29105"/>
    </ligand>
</feature>
<dbReference type="Proteomes" id="UP000245946">
    <property type="component" value="Unassembled WGS sequence"/>
</dbReference>
<dbReference type="InterPro" id="IPR026591">
    <property type="entry name" value="Sirtuin_cat_small_dom_sf"/>
</dbReference>
<dbReference type="EMBL" id="KZ819295">
    <property type="protein sequence ID" value="PWN97343.1"/>
    <property type="molecule type" value="Genomic_DNA"/>
</dbReference>
<feature type="binding site" evidence="8">
    <location>
        <position position="316"/>
    </location>
    <ligand>
        <name>Zn(2+)</name>
        <dbReference type="ChEBI" id="CHEBI:29105"/>
    </ligand>
</feature>
<sequence>MAEHAASSSAAAVEAAAGALCSAPGADLRPGAAPVRPLQPASIASSSAQAALDAPMMPGDGPHDCDSSGLELLENAAEEECEEEGDDEAAAFYEQACVLYPDEQLEEMLYTLRERGFLHFIRTYVRPDVSVRAIQLLLVRLGSLLPRNVREDAERPLVLGVLRAVLMRILRRREKLPQYNSVDDAVALLRRSRRIVVLSGAGISVSCGIPDFRSKDGIYATLMREGKYDLADPQEMFDKEYFMSDPACFFSFAHRIFPSNFTPSPTHRFIKLLEERDVLLRDYTQNIDTLEQQAGITRVLNCHGSFAEASCTNPLCGYSVAGSAIKEDIFAQRVPYCPRCHAPAPPKAKAKAKGKSKGGWNDNDSDSDEAERDARPAGWGVLKPDIVFFGEKLSDKFDRCLFEDRESVDLVIIVGTALKVAPVSELIGHMPHSVPVLLINRTPVLHIQSDIQLLGDADVIVQYLCQRLGWTLPAAPTGTVASASQSNVDIARLDIEPQESVR</sequence>
<dbReference type="PANTHER" id="PTHR11085">
    <property type="entry name" value="NAD-DEPENDENT PROTEIN DEACYLASE SIRTUIN-5, MITOCHONDRIAL-RELATED"/>
    <property type="match status" value="1"/>
</dbReference>
<evidence type="ECO:0000256" key="8">
    <source>
        <dbReference type="PROSITE-ProRule" id="PRU00236"/>
    </source>
</evidence>
<feature type="binding site" evidence="8">
    <location>
        <position position="311"/>
    </location>
    <ligand>
        <name>Zn(2+)</name>
        <dbReference type="ChEBI" id="CHEBI:29105"/>
    </ligand>
</feature>
<comment type="similarity">
    <text evidence="3">Belongs to the sirtuin family. Class I subfamily.</text>
</comment>
<dbReference type="InterPro" id="IPR050134">
    <property type="entry name" value="NAD-dep_sirtuin_deacylases"/>
</dbReference>
<proteinExistence type="inferred from homology"/>
<reference evidence="11 12" key="1">
    <citation type="journal article" date="2018" name="Mol. Biol. Evol.">
        <title>Broad Genomic Sampling Reveals a Smut Pathogenic Ancestry of the Fungal Clade Ustilaginomycotina.</title>
        <authorList>
            <person name="Kijpornyongpan T."/>
            <person name="Mondo S.J."/>
            <person name="Barry K."/>
            <person name="Sandor L."/>
            <person name="Lee J."/>
            <person name="Lipzen A."/>
            <person name="Pangilinan J."/>
            <person name="LaButti K."/>
            <person name="Hainaut M."/>
            <person name="Henrissat B."/>
            <person name="Grigoriev I.V."/>
            <person name="Spatafora J.W."/>
            <person name="Aime M.C."/>
        </authorList>
    </citation>
    <scope>NUCLEOTIDE SEQUENCE [LARGE SCALE GENOMIC DNA]</scope>
    <source>
        <strain evidence="11 12">MCA 4186</strain>
    </source>
</reference>
<dbReference type="Gene3D" id="3.40.50.1220">
    <property type="entry name" value="TPP-binding domain"/>
    <property type="match status" value="1"/>
</dbReference>
<keyword evidence="4" id="KW-0808">Transferase</keyword>
<dbReference type="GO" id="GO:0005634">
    <property type="term" value="C:nucleus"/>
    <property type="evidence" value="ECO:0007669"/>
    <property type="project" value="TreeGrafter"/>
</dbReference>
<dbReference type="GO" id="GO:0046970">
    <property type="term" value="F:histone H4K16 deacetylase activity, NAD-dependent"/>
    <property type="evidence" value="ECO:0007669"/>
    <property type="project" value="TreeGrafter"/>
</dbReference>
<dbReference type="RefSeq" id="XP_025597622.1">
    <property type="nucleotide sequence ID" value="XM_025742631.1"/>
</dbReference>
<evidence type="ECO:0000256" key="6">
    <source>
        <dbReference type="ARBA" id="ARBA00022833"/>
    </source>
</evidence>
<keyword evidence="6 8" id="KW-0862">Zinc</keyword>
<keyword evidence="12" id="KW-1185">Reference proteome</keyword>
<dbReference type="PROSITE" id="PS50305">
    <property type="entry name" value="SIRTUIN"/>
    <property type="match status" value="1"/>
</dbReference>
<evidence type="ECO:0000256" key="7">
    <source>
        <dbReference type="ARBA" id="ARBA00023027"/>
    </source>
</evidence>
<dbReference type="InterPro" id="IPR026590">
    <property type="entry name" value="Ssirtuin_cat_dom"/>
</dbReference>
<dbReference type="STRING" id="58919.A0A316ZAW7"/>
<dbReference type="GeneID" id="37270175"/>
<evidence type="ECO:0000256" key="9">
    <source>
        <dbReference type="SAM" id="MobiDB-lite"/>
    </source>
</evidence>
<dbReference type="AlphaFoldDB" id="A0A316ZAW7"/>
<feature type="binding site" evidence="8">
    <location>
        <position position="340"/>
    </location>
    <ligand>
        <name>Zn(2+)</name>
        <dbReference type="ChEBI" id="CHEBI:29105"/>
    </ligand>
</feature>
<keyword evidence="7" id="KW-0520">NAD</keyword>
<dbReference type="PANTHER" id="PTHR11085:SF9">
    <property type="entry name" value="NAD-DEPENDENT PROTEIN DEACETYLASE SIRTUIN-1"/>
    <property type="match status" value="1"/>
</dbReference>
<evidence type="ECO:0000256" key="5">
    <source>
        <dbReference type="ARBA" id="ARBA00022723"/>
    </source>
</evidence>
<dbReference type="GO" id="GO:0005739">
    <property type="term" value="C:mitochondrion"/>
    <property type="evidence" value="ECO:0007669"/>
    <property type="project" value="UniProtKB-SubCell"/>
</dbReference>
<feature type="region of interest" description="Disordered" evidence="9">
    <location>
        <begin position="47"/>
        <end position="68"/>
    </location>
</feature>
<dbReference type="InterPro" id="IPR029035">
    <property type="entry name" value="DHS-like_NAD/FAD-binding_dom"/>
</dbReference>
<evidence type="ECO:0000313" key="11">
    <source>
        <dbReference type="EMBL" id="PWN97343.1"/>
    </source>
</evidence>
<gene>
    <name evidence="11" type="ORF">FA09DRAFT_330507</name>
</gene>
<dbReference type="OrthoDB" id="420264at2759"/>
<evidence type="ECO:0000256" key="2">
    <source>
        <dbReference type="ARBA" id="ARBA00004173"/>
    </source>
</evidence>
<evidence type="ECO:0000256" key="1">
    <source>
        <dbReference type="ARBA" id="ARBA00001947"/>
    </source>
</evidence>
<comment type="subcellular location">
    <subcellularLocation>
        <location evidence="2">Mitochondrion</location>
    </subcellularLocation>
</comment>
<dbReference type="GO" id="GO:0070403">
    <property type="term" value="F:NAD+ binding"/>
    <property type="evidence" value="ECO:0007669"/>
    <property type="project" value="InterPro"/>
</dbReference>